<proteinExistence type="predicted"/>
<reference evidence="2" key="2">
    <citation type="journal article" date="2021" name="Genome Biol. Evol.">
        <title>Developing a high-quality reference genome for a parasitic bivalve with doubly uniparental inheritance (Bivalvia: Unionida).</title>
        <authorList>
            <person name="Smith C.H."/>
        </authorList>
    </citation>
    <scope>NUCLEOTIDE SEQUENCE</scope>
    <source>
        <strain evidence="2">CHS0354</strain>
        <tissue evidence="2">Mantle</tissue>
    </source>
</reference>
<gene>
    <name evidence="2" type="ORF">CHS0354_013645</name>
</gene>
<organism evidence="2 3">
    <name type="scientific">Potamilus streckersoni</name>
    <dbReference type="NCBI Taxonomy" id="2493646"/>
    <lineage>
        <taxon>Eukaryota</taxon>
        <taxon>Metazoa</taxon>
        <taxon>Spiralia</taxon>
        <taxon>Lophotrochozoa</taxon>
        <taxon>Mollusca</taxon>
        <taxon>Bivalvia</taxon>
        <taxon>Autobranchia</taxon>
        <taxon>Heteroconchia</taxon>
        <taxon>Palaeoheterodonta</taxon>
        <taxon>Unionida</taxon>
        <taxon>Unionoidea</taxon>
        <taxon>Unionidae</taxon>
        <taxon>Ambleminae</taxon>
        <taxon>Lampsilini</taxon>
        <taxon>Potamilus</taxon>
    </lineage>
</organism>
<keyword evidence="3" id="KW-1185">Reference proteome</keyword>
<protein>
    <submittedName>
        <fullName evidence="2">Uncharacterized protein</fullName>
    </submittedName>
</protein>
<dbReference type="PANTHER" id="PTHR33361:SF2">
    <property type="entry name" value="DUF885 DOMAIN-CONTAINING PROTEIN"/>
    <property type="match status" value="1"/>
</dbReference>
<feature type="region of interest" description="Disordered" evidence="1">
    <location>
        <begin position="261"/>
        <end position="307"/>
    </location>
</feature>
<evidence type="ECO:0000313" key="2">
    <source>
        <dbReference type="EMBL" id="KAK3577983.1"/>
    </source>
</evidence>
<dbReference type="Pfam" id="PF05960">
    <property type="entry name" value="DUF885"/>
    <property type="match status" value="1"/>
</dbReference>
<sequence>MSQRFLEQLQLIQRADLDKTHMVSYDILENVLTTYIEGYRWWMYQPLNPFIFLEGFVTDPQSFVDVTPFDTYGDFLNFIIRIEKMPKQYDEMIEDARLAIKYNHTLNNVSVNRIPQQIDELTSKESSFPLIGPFLDDKAPLILGSTLTNMTERMKHAIKNLIQKLKEVKSFIQSEYMPHTRKTWGILGWENGKQNYIDSLRWHTSLNTTPEEVHQKGLDEVKRIYDEMLKVMGKLGFHGSVRQFFDLMKSNSSFLIKSPVSDKCKPQIQPHPAYRDENSGRELASYKKTSLLKPKSRSEPQRPYQAA</sequence>
<accession>A0AAE0RR68</accession>
<reference evidence="2" key="3">
    <citation type="submission" date="2023-05" db="EMBL/GenBank/DDBJ databases">
        <authorList>
            <person name="Smith C.H."/>
        </authorList>
    </citation>
    <scope>NUCLEOTIDE SEQUENCE</scope>
    <source>
        <strain evidence="2">CHS0354</strain>
        <tissue evidence="2">Mantle</tissue>
    </source>
</reference>
<name>A0AAE0RR68_9BIVA</name>
<dbReference type="InterPro" id="IPR010281">
    <property type="entry name" value="DUF885"/>
</dbReference>
<comment type="caution">
    <text evidence="2">The sequence shown here is derived from an EMBL/GenBank/DDBJ whole genome shotgun (WGS) entry which is preliminary data.</text>
</comment>
<dbReference type="EMBL" id="JAEAOA010000827">
    <property type="protein sequence ID" value="KAK3577983.1"/>
    <property type="molecule type" value="Genomic_DNA"/>
</dbReference>
<evidence type="ECO:0000313" key="3">
    <source>
        <dbReference type="Proteomes" id="UP001195483"/>
    </source>
</evidence>
<dbReference type="Proteomes" id="UP001195483">
    <property type="component" value="Unassembled WGS sequence"/>
</dbReference>
<reference evidence="2" key="1">
    <citation type="journal article" date="2021" name="Genome Biol. Evol.">
        <title>A High-Quality Reference Genome for a Parasitic Bivalve with Doubly Uniparental Inheritance (Bivalvia: Unionida).</title>
        <authorList>
            <person name="Smith C.H."/>
        </authorList>
    </citation>
    <scope>NUCLEOTIDE SEQUENCE</scope>
    <source>
        <strain evidence="2">CHS0354</strain>
    </source>
</reference>
<evidence type="ECO:0000256" key="1">
    <source>
        <dbReference type="SAM" id="MobiDB-lite"/>
    </source>
</evidence>
<dbReference type="PANTHER" id="PTHR33361">
    <property type="entry name" value="GLR0591 PROTEIN"/>
    <property type="match status" value="1"/>
</dbReference>
<dbReference type="AlphaFoldDB" id="A0AAE0RR68"/>